<keyword evidence="4" id="KW-1185">Reference proteome</keyword>
<dbReference type="InterPro" id="IPR028154">
    <property type="entry name" value="AMP-dep_Lig_C"/>
</dbReference>
<evidence type="ECO:0000259" key="1">
    <source>
        <dbReference type="Pfam" id="PF00501"/>
    </source>
</evidence>
<dbReference type="Pfam" id="PF14535">
    <property type="entry name" value="AMP-binding_C_2"/>
    <property type="match status" value="1"/>
</dbReference>
<proteinExistence type="predicted"/>
<dbReference type="InterPro" id="IPR000873">
    <property type="entry name" value="AMP-dep_synth/lig_dom"/>
</dbReference>
<dbReference type="EMBL" id="QDDR01000001">
    <property type="protein sequence ID" value="PVE49158.1"/>
    <property type="molecule type" value="Genomic_DNA"/>
</dbReference>
<feature type="domain" description="AMP-dependent ligase C-terminal" evidence="2">
    <location>
        <begin position="383"/>
        <end position="470"/>
    </location>
</feature>
<comment type="caution">
    <text evidence="3">The sequence shown here is derived from an EMBL/GenBank/DDBJ whole genome shotgun (WGS) entry which is preliminary data.</text>
</comment>
<dbReference type="Gene3D" id="3.40.50.12780">
    <property type="entry name" value="N-terminal domain of ligase-like"/>
    <property type="match status" value="1"/>
</dbReference>
<dbReference type="PANTHER" id="PTHR43845">
    <property type="entry name" value="BLR5969 PROTEIN"/>
    <property type="match status" value="1"/>
</dbReference>
<protein>
    <submittedName>
        <fullName evidence="3">CoF synthetase</fullName>
    </submittedName>
</protein>
<sequence length="473" mass="52931">MTHPSSRAAETRQAWKAVLEKYYEDRSTPLSAQYWSEKDTWSRDRIRAVQDEKLAAVAPFLYENSDFYRRRFDSLGVAPSDIRDVDSLIANWPVITKQEMMEDALAHPPYGTYTTCGPEEWADRGWMHFSSSGSTGVPRVFRYTHFDRRFWEQANARALYSGGLRKGDTAFPMVGFGPHVFAWGVQYTLAKMELPVIPGGGMDGKARAHHIERFKPTVLVCTPSYALYLGRVMQDMGLDPAASSVKWLVTGGEPFSGVEGTLERLQDLWGAKSLEFYGCTEVSPHCGGYSCPEYQEGDENFIHLMEDIQVWETVDPDTLSPVAEGARGLTVCSNLNSESSAQLRFLVGDYTRLSHEPCACGRNHVRAMGCMTGRSDDLINLRGIKFFPVQIEEAVRAVKGTGDEFQIRLVTQPDGLDVMTVLVEHADQSAGEAVAREIRSRCEIRCAVEVLAPDTLPKTEMKAKRVNDQRNKG</sequence>
<dbReference type="Gene3D" id="3.30.300.30">
    <property type="match status" value="1"/>
</dbReference>
<dbReference type="SUPFAM" id="SSF56801">
    <property type="entry name" value="Acetyl-CoA synthetase-like"/>
    <property type="match status" value="1"/>
</dbReference>
<reference evidence="3 4" key="1">
    <citation type="journal article" date="2011" name="Syst. Appl. Microbiol.">
        <title>Defluviimonas denitrificans gen. nov., sp. nov., and Pararhodobacter aggregans gen. nov., sp. nov., non-phototrophic Rhodobacteraceae from the biofilter of a marine aquaculture.</title>
        <authorList>
            <person name="Foesel B.U."/>
            <person name="Drake H.L."/>
            <person name="Schramm A."/>
        </authorList>
    </citation>
    <scope>NUCLEOTIDE SEQUENCE [LARGE SCALE GENOMIC DNA]</scope>
    <source>
        <strain evidence="3 4">D1-19</strain>
    </source>
</reference>
<evidence type="ECO:0000313" key="3">
    <source>
        <dbReference type="EMBL" id="PVE49158.1"/>
    </source>
</evidence>
<dbReference type="PANTHER" id="PTHR43845:SF1">
    <property type="entry name" value="BLR5969 PROTEIN"/>
    <property type="match status" value="1"/>
</dbReference>
<dbReference type="RefSeq" id="WP_107749661.1">
    <property type="nucleotide sequence ID" value="NZ_QBKF01000001.1"/>
</dbReference>
<name>A0A2T7UX78_9RHOB</name>
<dbReference type="InterPro" id="IPR045851">
    <property type="entry name" value="AMP-bd_C_sf"/>
</dbReference>
<dbReference type="AlphaFoldDB" id="A0A2T7UX78"/>
<dbReference type="OrthoDB" id="580775at2"/>
<dbReference type="Proteomes" id="UP000244810">
    <property type="component" value="Unassembled WGS sequence"/>
</dbReference>
<dbReference type="InterPro" id="IPR042099">
    <property type="entry name" value="ANL_N_sf"/>
</dbReference>
<accession>A0A2T7UX78</accession>
<evidence type="ECO:0000259" key="2">
    <source>
        <dbReference type="Pfam" id="PF14535"/>
    </source>
</evidence>
<gene>
    <name evidence="3" type="ORF">DDE23_01760</name>
</gene>
<feature type="domain" description="AMP-dependent synthetase/ligase" evidence="1">
    <location>
        <begin position="131"/>
        <end position="328"/>
    </location>
</feature>
<dbReference type="Pfam" id="PF00501">
    <property type="entry name" value="AMP-binding"/>
    <property type="match status" value="1"/>
</dbReference>
<organism evidence="3 4">
    <name type="scientific">Pararhodobacter aggregans</name>
    <dbReference type="NCBI Taxonomy" id="404875"/>
    <lineage>
        <taxon>Bacteria</taxon>
        <taxon>Pseudomonadati</taxon>
        <taxon>Pseudomonadota</taxon>
        <taxon>Alphaproteobacteria</taxon>
        <taxon>Rhodobacterales</taxon>
        <taxon>Paracoccaceae</taxon>
        <taxon>Pararhodobacter</taxon>
    </lineage>
</organism>
<evidence type="ECO:0000313" key="4">
    <source>
        <dbReference type="Proteomes" id="UP000244810"/>
    </source>
</evidence>